<dbReference type="InterPro" id="IPR018392">
    <property type="entry name" value="LysM"/>
</dbReference>
<dbReference type="PROSITE" id="PS51782">
    <property type="entry name" value="LYSM"/>
    <property type="match status" value="1"/>
</dbReference>
<sequence>MSDVSTSMSTALRDPFRTSRRSLTRTATATSDVIQQDDTCDEIAKANKMDSDKIADYNSLTWGWEGCNGLQRGQAICLSEGMPPFPKSVDENVCGPQPTGLALQLLRFRIINARAVSSVSGKNACAKGSSSAIQASGLKGSSERTGTGKAVSERLLNYLTYPIHSLYPQSSAANPISKSAVKTW</sequence>
<dbReference type="Gene3D" id="3.10.350.10">
    <property type="entry name" value="LysM domain"/>
    <property type="match status" value="1"/>
</dbReference>
<feature type="compositionally biased region" description="Polar residues" evidence="3">
    <location>
        <begin position="1"/>
        <end position="10"/>
    </location>
</feature>
<feature type="domain" description="LysM" evidence="4">
    <location>
        <begin position="30"/>
        <end position="78"/>
    </location>
</feature>
<dbReference type="RefSeq" id="XP_662642.1">
    <property type="nucleotide sequence ID" value="XM_657550.1"/>
</dbReference>
<reference evidence="6" key="1">
    <citation type="journal article" date="2005" name="Nature">
        <title>Sequencing of Aspergillus nidulans and comparative analysis with A. fumigatus and A. oryzae.</title>
        <authorList>
            <person name="Galagan J.E."/>
            <person name="Calvo S.E."/>
            <person name="Cuomo C."/>
            <person name="Ma L.J."/>
            <person name="Wortman J.R."/>
            <person name="Batzoglou S."/>
            <person name="Lee S.I."/>
            <person name="Basturkmen M."/>
            <person name="Spevak C.C."/>
            <person name="Clutterbuck J."/>
            <person name="Kapitonov V."/>
            <person name="Jurka J."/>
            <person name="Scazzocchio C."/>
            <person name="Farman M."/>
            <person name="Butler J."/>
            <person name="Purcell S."/>
            <person name="Harris S."/>
            <person name="Braus G.H."/>
            <person name="Draht O."/>
            <person name="Busch S."/>
            <person name="D'Enfert C."/>
            <person name="Bouchier C."/>
            <person name="Goldman G.H."/>
            <person name="Bell-Pedersen D."/>
            <person name="Griffiths-Jones S."/>
            <person name="Doonan J.H."/>
            <person name="Yu J."/>
            <person name="Vienken K."/>
            <person name="Pain A."/>
            <person name="Freitag M."/>
            <person name="Selker E.U."/>
            <person name="Archer D.B."/>
            <person name="Penalva M.A."/>
            <person name="Oakley B.R."/>
            <person name="Momany M."/>
            <person name="Tanaka T."/>
            <person name="Kumagai T."/>
            <person name="Asai K."/>
            <person name="Machida M."/>
            <person name="Nierman W.C."/>
            <person name="Denning D.W."/>
            <person name="Caddick M."/>
            <person name="Hynes M."/>
            <person name="Paoletti M."/>
            <person name="Fischer R."/>
            <person name="Miller B."/>
            <person name="Dyer P."/>
            <person name="Sachs M.S."/>
            <person name="Osmani S.A."/>
            <person name="Birren B.W."/>
        </authorList>
    </citation>
    <scope>NUCLEOTIDE SEQUENCE [LARGE SCALE GENOMIC DNA]</scope>
    <source>
        <strain evidence="6">FGSC A4 / ATCC 38163 / CBS 112.46 / NRRL 194 / M139</strain>
    </source>
</reference>
<dbReference type="Proteomes" id="UP000000560">
    <property type="component" value="Chromosome III"/>
</dbReference>
<gene>
    <name evidence="5" type="ORF">ANIA_05038</name>
</gene>
<dbReference type="HOGENOM" id="CLU_1468144_0_0_1"/>
<dbReference type="CDD" id="cd00118">
    <property type="entry name" value="LysM"/>
    <property type="match status" value="1"/>
</dbReference>
<dbReference type="GeneID" id="2872835"/>
<dbReference type="KEGG" id="ani:ANIA_05038"/>
<protein>
    <recommendedName>
        <fullName evidence="4">LysM domain-containing protein</fullName>
    </recommendedName>
</protein>
<dbReference type="PANTHER" id="PTHR47700:SF2">
    <property type="entry name" value="CHITINASE"/>
    <property type="match status" value="1"/>
</dbReference>
<keyword evidence="2" id="KW-0843">Virulence</keyword>
<accession>Q5B342</accession>
<dbReference type="AlphaFoldDB" id="Q5B342"/>
<evidence type="ECO:0000313" key="6">
    <source>
        <dbReference type="Proteomes" id="UP000000560"/>
    </source>
</evidence>
<evidence type="ECO:0000256" key="1">
    <source>
        <dbReference type="ARBA" id="ARBA00022669"/>
    </source>
</evidence>
<evidence type="ECO:0000313" key="5">
    <source>
        <dbReference type="EMBL" id="CBF76227.1"/>
    </source>
</evidence>
<evidence type="ECO:0000256" key="2">
    <source>
        <dbReference type="ARBA" id="ARBA00023026"/>
    </source>
</evidence>
<dbReference type="InParanoid" id="Q5B342"/>
<dbReference type="EMBL" id="BN001303">
    <property type="protein sequence ID" value="CBF76227.1"/>
    <property type="molecule type" value="Genomic_DNA"/>
</dbReference>
<feature type="region of interest" description="Disordered" evidence="3">
    <location>
        <begin position="1"/>
        <end position="30"/>
    </location>
</feature>
<proteinExistence type="predicted"/>
<dbReference type="STRING" id="227321.Q5B342"/>
<dbReference type="VEuPathDB" id="FungiDB:AN5038"/>
<evidence type="ECO:0000259" key="4">
    <source>
        <dbReference type="PROSITE" id="PS51782"/>
    </source>
</evidence>
<dbReference type="SUPFAM" id="SSF54106">
    <property type="entry name" value="LysM domain"/>
    <property type="match status" value="1"/>
</dbReference>
<keyword evidence="1" id="KW-0147">Chitin-binding</keyword>
<dbReference type="InterPro" id="IPR036779">
    <property type="entry name" value="LysM_dom_sf"/>
</dbReference>
<organism evidence="5 6">
    <name type="scientific">Emericella nidulans (strain FGSC A4 / ATCC 38163 / CBS 112.46 / NRRL 194 / M139)</name>
    <name type="common">Aspergillus nidulans</name>
    <dbReference type="NCBI Taxonomy" id="227321"/>
    <lineage>
        <taxon>Eukaryota</taxon>
        <taxon>Fungi</taxon>
        <taxon>Dikarya</taxon>
        <taxon>Ascomycota</taxon>
        <taxon>Pezizomycotina</taxon>
        <taxon>Eurotiomycetes</taxon>
        <taxon>Eurotiomycetidae</taxon>
        <taxon>Eurotiales</taxon>
        <taxon>Aspergillaceae</taxon>
        <taxon>Aspergillus</taxon>
        <taxon>Aspergillus subgen. Nidulantes</taxon>
    </lineage>
</organism>
<reference evidence="6" key="2">
    <citation type="journal article" date="2009" name="Fungal Genet. Biol.">
        <title>The 2008 update of the Aspergillus nidulans genome annotation: a community effort.</title>
        <authorList>
            <person name="Wortman J.R."/>
            <person name="Gilsenan J.M."/>
            <person name="Joardar V."/>
            <person name="Deegan J."/>
            <person name="Clutterbuck J."/>
            <person name="Andersen M.R."/>
            <person name="Archer D."/>
            <person name="Bencina M."/>
            <person name="Braus G."/>
            <person name="Coutinho P."/>
            <person name="von Dohren H."/>
            <person name="Doonan J."/>
            <person name="Driessen A.J."/>
            <person name="Durek P."/>
            <person name="Espeso E."/>
            <person name="Fekete E."/>
            <person name="Flipphi M."/>
            <person name="Estrada C.G."/>
            <person name="Geysens S."/>
            <person name="Goldman G."/>
            <person name="de Groot P.W."/>
            <person name="Hansen K."/>
            <person name="Harris S.D."/>
            <person name="Heinekamp T."/>
            <person name="Helmstaedt K."/>
            <person name="Henrissat B."/>
            <person name="Hofmann G."/>
            <person name="Homan T."/>
            <person name="Horio T."/>
            <person name="Horiuchi H."/>
            <person name="James S."/>
            <person name="Jones M."/>
            <person name="Karaffa L."/>
            <person name="Karanyi Z."/>
            <person name="Kato M."/>
            <person name="Keller N."/>
            <person name="Kelly D.E."/>
            <person name="Kiel J.A."/>
            <person name="Kim J.M."/>
            <person name="van der Klei I.J."/>
            <person name="Klis F.M."/>
            <person name="Kovalchuk A."/>
            <person name="Krasevec N."/>
            <person name="Kubicek C.P."/>
            <person name="Liu B."/>
            <person name="Maccabe A."/>
            <person name="Meyer V."/>
            <person name="Mirabito P."/>
            <person name="Miskei M."/>
            <person name="Mos M."/>
            <person name="Mullins J."/>
            <person name="Nelson D.R."/>
            <person name="Nielsen J."/>
            <person name="Oakley B.R."/>
            <person name="Osmani S.A."/>
            <person name="Pakula T."/>
            <person name="Paszewski A."/>
            <person name="Paulsen I."/>
            <person name="Pilsyk S."/>
            <person name="Pocsi I."/>
            <person name="Punt P.J."/>
            <person name="Ram A.F."/>
            <person name="Ren Q."/>
            <person name="Robellet X."/>
            <person name="Robson G."/>
            <person name="Seiboth B."/>
            <person name="van Solingen P."/>
            <person name="Specht T."/>
            <person name="Sun J."/>
            <person name="Taheri-Talesh N."/>
            <person name="Takeshita N."/>
            <person name="Ussery D."/>
            <person name="vanKuyk P.A."/>
            <person name="Visser H."/>
            <person name="van de Vondervoort P.J."/>
            <person name="de Vries R.P."/>
            <person name="Walton J."/>
            <person name="Xiang X."/>
            <person name="Xiong Y."/>
            <person name="Zeng A.P."/>
            <person name="Brandt B.W."/>
            <person name="Cornell M.J."/>
            <person name="van den Hondel C.A."/>
            <person name="Visser J."/>
            <person name="Oliver S.G."/>
            <person name="Turner G."/>
        </authorList>
    </citation>
    <scope>GENOME REANNOTATION</scope>
    <source>
        <strain evidence="6">FGSC A4 / ATCC 38163 / CBS 112.46 / NRRL 194 / M139</strain>
    </source>
</reference>
<name>Q5B342_EMENI</name>
<dbReference type="OrthoDB" id="73875at2759"/>
<keyword evidence="6" id="KW-1185">Reference proteome</keyword>
<dbReference type="PANTHER" id="PTHR47700">
    <property type="entry name" value="V CHITINASE, PUTATIVE (AFU_ORTHOLOGUE AFUA_6G13720)-RELATED"/>
    <property type="match status" value="1"/>
</dbReference>
<accession>C8V846</accession>
<dbReference type="InterPro" id="IPR053214">
    <property type="entry name" value="LysM12-like"/>
</dbReference>
<dbReference type="GO" id="GO:0008061">
    <property type="term" value="F:chitin binding"/>
    <property type="evidence" value="ECO:0007669"/>
    <property type="project" value="UniProtKB-KW"/>
</dbReference>
<evidence type="ECO:0000256" key="3">
    <source>
        <dbReference type="SAM" id="MobiDB-lite"/>
    </source>
</evidence>
<dbReference type="Pfam" id="PF01476">
    <property type="entry name" value="LysM"/>
    <property type="match status" value="1"/>
</dbReference>